<keyword evidence="2" id="KW-0007">Acetylation</keyword>
<dbReference type="InterPro" id="IPR002471">
    <property type="entry name" value="Pept_S9_AS"/>
</dbReference>
<dbReference type="InterPro" id="IPR029058">
    <property type="entry name" value="AB_hydrolase_fold"/>
</dbReference>
<evidence type="ECO:0000256" key="5">
    <source>
        <dbReference type="ARBA" id="ARBA00045885"/>
    </source>
</evidence>
<evidence type="ECO:0000256" key="1">
    <source>
        <dbReference type="ARBA" id="ARBA00022801"/>
    </source>
</evidence>
<dbReference type="InterPro" id="IPR050585">
    <property type="entry name" value="Xaa-Pro_dipeptidyl-ppase/CocE"/>
</dbReference>
<dbReference type="SUPFAM" id="SSF82171">
    <property type="entry name" value="DPP6 N-terminal domain-like"/>
    <property type="match status" value="1"/>
</dbReference>
<proteinExistence type="predicted"/>
<protein>
    <recommendedName>
        <fullName evidence="4">Acyl-peptide hydrolase</fullName>
    </recommendedName>
    <alternativeName>
        <fullName evidence="3">Acylaminoacyl-peptidase</fullName>
    </alternativeName>
</protein>
<dbReference type="GO" id="GO:0004252">
    <property type="term" value="F:serine-type endopeptidase activity"/>
    <property type="evidence" value="ECO:0007669"/>
    <property type="project" value="InterPro"/>
</dbReference>
<evidence type="ECO:0000256" key="4">
    <source>
        <dbReference type="ARBA" id="ARBA00032596"/>
    </source>
</evidence>
<dbReference type="Gene3D" id="2.120.10.30">
    <property type="entry name" value="TolB, C-terminal domain"/>
    <property type="match status" value="1"/>
</dbReference>
<gene>
    <name evidence="7" type="ORF">BG61_03460</name>
</gene>
<accession>A0A069PBS7</accession>
<comment type="caution">
    <text evidence="7">The sequence shown here is derived from an EMBL/GenBank/DDBJ whole genome shotgun (WGS) entry which is preliminary data.</text>
</comment>
<dbReference type="InterPro" id="IPR001375">
    <property type="entry name" value="Peptidase_S9_cat"/>
</dbReference>
<dbReference type="InterPro" id="IPR011042">
    <property type="entry name" value="6-blade_b-propeller_TolB-like"/>
</dbReference>
<dbReference type="PANTHER" id="PTHR43056:SF5">
    <property type="entry name" value="PEPTIDASE S9 PROLYL OLIGOPEPTIDASE CATALYTIC DOMAIN-CONTAINING PROTEIN"/>
    <property type="match status" value="1"/>
</dbReference>
<dbReference type="RefSeq" id="WP_035933918.1">
    <property type="nucleotide sequence ID" value="NZ_CADFFX010000023.1"/>
</dbReference>
<evidence type="ECO:0000313" key="7">
    <source>
        <dbReference type="EMBL" id="KDR38100.1"/>
    </source>
</evidence>
<dbReference type="Pfam" id="PF00326">
    <property type="entry name" value="Peptidase_S9"/>
    <property type="match status" value="1"/>
</dbReference>
<evidence type="ECO:0000259" key="6">
    <source>
        <dbReference type="Pfam" id="PF00326"/>
    </source>
</evidence>
<organism evidence="7 8">
    <name type="scientific">Caballeronia glathei</name>
    <dbReference type="NCBI Taxonomy" id="60547"/>
    <lineage>
        <taxon>Bacteria</taxon>
        <taxon>Pseudomonadati</taxon>
        <taxon>Pseudomonadota</taxon>
        <taxon>Betaproteobacteria</taxon>
        <taxon>Burkholderiales</taxon>
        <taxon>Burkholderiaceae</taxon>
        <taxon>Caballeronia</taxon>
    </lineage>
</organism>
<feature type="domain" description="Peptidase S9 prolyl oligopeptidase catalytic" evidence="6">
    <location>
        <begin position="421"/>
        <end position="628"/>
    </location>
</feature>
<dbReference type="EMBL" id="JFHC01000108">
    <property type="protein sequence ID" value="KDR38100.1"/>
    <property type="molecule type" value="Genomic_DNA"/>
</dbReference>
<dbReference type="STRING" id="60547.GCA_000751215_03573"/>
<dbReference type="PROSITE" id="PS00708">
    <property type="entry name" value="PRO_ENDOPEP_SER"/>
    <property type="match status" value="1"/>
</dbReference>
<reference evidence="7 8" key="1">
    <citation type="submission" date="2014-03" db="EMBL/GenBank/DDBJ databases">
        <title>Draft Genome Sequences of Four Burkholderia Strains.</title>
        <authorList>
            <person name="Liu X.Y."/>
            <person name="Li C.X."/>
            <person name="Xu J.H."/>
        </authorList>
    </citation>
    <scope>NUCLEOTIDE SEQUENCE [LARGE SCALE GENOMIC DNA]</scope>
    <source>
        <strain evidence="7 8">DSM 50014</strain>
    </source>
</reference>
<comment type="function">
    <text evidence="5">This enzyme catalyzes the hydrolysis of the N-terminal peptide bond of an N-acetylated peptide to generate an N-acetylated amino acid and a peptide with a free N-terminus. It preferentially cleaves off Ac-Ala, Ac-Met and Ac-Ser. Also, involved in the degradation of oxidized and glycated proteins.</text>
</comment>
<evidence type="ECO:0000313" key="8">
    <source>
        <dbReference type="Proteomes" id="UP000027466"/>
    </source>
</evidence>
<keyword evidence="1" id="KW-0378">Hydrolase</keyword>
<dbReference type="SUPFAM" id="SSF53474">
    <property type="entry name" value="alpha/beta-Hydrolases"/>
    <property type="match status" value="1"/>
</dbReference>
<dbReference type="Gene3D" id="3.40.50.1820">
    <property type="entry name" value="alpha/beta hydrolase"/>
    <property type="match status" value="1"/>
</dbReference>
<sequence>MNKTKPISKPYGGWKSPVTTDLIVGDTIRLGQPAITDDAIYWTEGRPQDQGRNVLVRHAAGAAADLVPPPMNVRTLAHEYGGGAYTVGASGVFFSNAGDQQIHTIDAAGAPRALTTTEGLRYADAIEDPCHRRLIAVCEDHRAGTHEPLNFLAAIDLDTGALARIADGHDFFSSPCLSPDGSRLAWLAWDHPDMPWDATQLWLADIAADGQFGEPRRVAAGVTESLFQPAWSPAGQLHVVSDRSGWWNLYRIDGDNALPLHPLAAEFARPQWLFGMTTYGFNSNGQILCIYEQDVDSHLALLDPAAQTFEEIDTPFCMMRDLHVCGEKAVFIGATPRTSESVIEFDLTTRTHRVLRDSSRIEADPAYTSIAQAIRYTSSNGRAAHALYYPPFNADYAGPVGERPPLLVMAHGGPTSSTDRSFKWGVQFWTSRGFAVVDVNYSGSSGYGRAYREQLNGRWGVDDVDDAVAAALYLVDRGLVDEARLAVRGASAGGYLALSALTFRTCFKAGASHYGIGDLEALLRETHKFESHYLFRLVGKYPEQKALYYERSPVNHVDQLSCAMILFQGAEDKVVPPAQAESMYRSVHAKGLPVAYVLFAGEQHGFRVADNIRRCLEAELYFYGKIFGFELADAIEPVTIANIETAAGPTTEGT</sequence>
<keyword evidence="8" id="KW-1185">Reference proteome</keyword>
<dbReference type="PANTHER" id="PTHR43056">
    <property type="entry name" value="PEPTIDASE S9 PROLYL OLIGOPEPTIDASE"/>
    <property type="match status" value="1"/>
</dbReference>
<dbReference type="AlphaFoldDB" id="A0A069PBS7"/>
<evidence type="ECO:0000256" key="3">
    <source>
        <dbReference type="ARBA" id="ARBA00032284"/>
    </source>
</evidence>
<dbReference type="GO" id="GO:0006508">
    <property type="term" value="P:proteolysis"/>
    <property type="evidence" value="ECO:0007669"/>
    <property type="project" value="InterPro"/>
</dbReference>
<evidence type="ECO:0000256" key="2">
    <source>
        <dbReference type="ARBA" id="ARBA00022990"/>
    </source>
</evidence>
<name>A0A069PBS7_9BURK</name>
<dbReference type="Proteomes" id="UP000027466">
    <property type="component" value="Unassembled WGS sequence"/>
</dbReference>